<feature type="transmembrane region" description="Helical" evidence="1">
    <location>
        <begin position="122"/>
        <end position="143"/>
    </location>
</feature>
<keyword evidence="1" id="KW-1133">Transmembrane helix</keyword>
<reference evidence="2 3" key="1">
    <citation type="submission" date="2022-11" db="EMBL/GenBank/DDBJ databases">
        <title>Nonomuraea corallina sp. nov., a new species of the genus Nonomuraea isolated from sea side sediment in Thai sea.</title>
        <authorList>
            <person name="Ngamcharungchit C."/>
            <person name="Matsumoto A."/>
            <person name="Suriyachadkun C."/>
            <person name="Panbangred W."/>
            <person name="Inahashi Y."/>
            <person name="Intra B."/>
        </authorList>
    </citation>
    <scope>NUCLEOTIDE SEQUENCE [LARGE SCALE GENOMIC DNA]</scope>
    <source>
        <strain evidence="2 3">DSM 43553</strain>
    </source>
</reference>
<proteinExistence type="predicted"/>
<name>A0ABT4T4N1_9ACTN</name>
<keyword evidence="1" id="KW-0812">Transmembrane</keyword>
<dbReference type="RefSeq" id="WP_271278430.1">
    <property type="nucleotide sequence ID" value="NZ_BAABFD010000003.1"/>
</dbReference>
<evidence type="ECO:0008006" key="4">
    <source>
        <dbReference type="Google" id="ProtNLM"/>
    </source>
</evidence>
<evidence type="ECO:0000313" key="3">
    <source>
        <dbReference type="Proteomes" id="UP001212498"/>
    </source>
</evidence>
<comment type="caution">
    <text evidence="2">The sequence shown here is derived from an EMBL/GenBank/DDBJ whole genome shotgun (WGS) entry which is preliminary data.</text>
</comment>
<gene>
    <name evidence="2" type="ORF">OUY24_27825</name>
</gene>
<protein>
    <recommendedName>
        <fullName evidence="4">DUF998 domain-containing protein</fullName>
    </recommendedName>
</protein>
<organism evidence="2 3">
    <name type="scientific">Nonomuraea ferruginea</name>
    <dbReference type="NCBI Taxonomy" id="46174"/>
    <lineage>
        <taxon>Bacteria</taxon>
        <taxon>Bacillati</taxon>
        <taxon>Actinomycetota</taxon>
        <taxon>Actinomycetes</taxon>
        <taxon>Streptosporangiales</taxon>
        <taxon>Streptosporangiaceae</taxon>
        <taxon>Nonomuraea</taxon>
    </lineage>
</organism>
<keyword evidence="1" id="KW-0472">Membrane</keyword>
<feature type="transmembrane region" description="Helical" evidence="1">
    <location>
        <begin position="88"/>
        <end position="110"/>
    </location>
</feature>
<feature type="transmembrane region" description="Helical" evidence="1">
    <location>
        <begin position="58"/>
        <end position="76"/>
    </location>
</feature>
<keyword evidence="3" id="KW-1185">Reference proteome</keyword>
<evidence type="ECO:0000256" key="1">
    <source>
        <dbReference type="SAM" id="Phobius"/>
    </source>
</evidence>
<dbReference type="EMBL" id="JAPNUD010000098">
    <property type="protein sequence ID" value="MDA0644454.1"/>
    <property type="molecule type" value="Genomic_DNA"/>
</dbReference>
<evidence type="ECO:0000313" key="2">
    <source>
        <dbReference type="EMBL" id="MDA0644454.1"/>
    </source>
</evidence>
<dbReference type="Proteomes" id="UP001212498">
    <property type="component" value="Unassembled WGS sequence"/>
</dbReference>
<accession>A0ABT4T4N1</accession>
<sequence>MTVRQARWPAYTTAVLFLGYAAGKAVYAAQGKLGFPGGPVVPAADYERYAREMMDVAAAQWMAAANGLLGAALVLLTVTGPGRRVPRALMLLVLAVALAGVGAGAVIMVADGFVGIGIGWQWHHGVIGIAALGLLAATTHSYARATRPGHAELTGRS</sequence>